<dbReference type="Gene3D" id="1.10.8.10">
    <property type="entry name" value="DNA helicase RuvA subunit, C-terminal domain"/>
    <property type="match status" value="1"/>
</dbReference>
<reference evidence="2" key="1">
    <citation type="submission" date="2021-01" db="EMBL/GenBank/DDBJ databases">
        <authorList>
            <person name="Corre E."/>
            <person name="Pelletier E."/>
            <person name="Niang G."/>
            <person name="Scheremetjew M."/>
            <person name="Finn R."/>
            <person name="Kale V."/>
            <person name="Holt S."/>
            <person name="Cochrane G."/>
            <person name="Meng A."/>
            <person name="Brown T."/>
            <person name="Cohen L."/>
        </authorList>
    </citation>
    <scope>NUCLEOTIDE SEQUENCE</scope>
    <source>
        <strain evidence="2">CCMP3105</strain>
    </source>
</reference>
<accession>A0A7S4PZS5</accession>
<dbReference type="EMBL" id="HBNR01011654">
    <property type="protein sequence ID" value="CAE4567906.1"/>
    <property type="molecule type" value="Transcribed_RNA"/>
</dbReference>
<feature type="region of interest" description="Disordered" evidence="1">
    <location>
        <begin position="110"/>
        <end position="174"/>
    </location>
</feature>
<protein>
    <recommendedName>
        <fullName evidence="3">UBA domain-containing protein</fullName>
    </recommendedName>
</protein>
<proteinExistence type="predicted"/>
<dbReference type="InterPro" id="IPR009060">
    <property type="entry name" value="UBA-like_sf"/>
</dbReference>
<dbReference type="SUPFAM" id="SSF46934">
    <property type="entry name" value="UBA-like"/>
    <property type="match status" value="1"/>
</dbReference>
<evidence type="ECO:0000256" key="1">
    <source>
        <dbReference type="SAM" id="MobiDB-lite"/>
    </source>
</evidence>
<feature type="region of interest" description="Disordered" evidence="1">
    <location>
        <begin position="225"/>
        <end position="249"/>
    </location>
</feature>
<gene>
    <name evidence="2" type="ORF">AMON00008_LOCUS7525</name>
</gene>
<sequence length="279" mass="29201">MRQRSCEALRARCREICQRQDRGLGSCDGVTGDISVMLRFSDGSSQQARFWNGGPVAAIVALALESAWAKAMQPPGVILTTGTPPAPLSLDAAITADLMRAVIRVWEGDAQASPSQGPLLRAADAAAGRPQEETPSPEAVPQPEATPPEAGQPQPVAGRGGAAMSSEQSGDESREAAIRQVMFVASQPRDSAVVALQESNWNTENAINRIMDAQAQAREALRAAPRPAPTTRTSLPLSFQSPQLRSGSGVGTDTLKDCGIGAALGTVSACFVFVWVTLA</sequence>
<evidence type="ECO:0008006" key="3">
    <source>
        <dbReference type="Google" id="ProtNLM"/>
    </source>
</evidence>
<dbReference type="Pfam" id="PF14555">
    <property type="entry name" value="UBA_4"/>
    <property type="match status" value="1"/>
</dbReference>
<dbReference type="AlphaFoldDB" id="A0A7S4PZS5"/>
<organism evidence="2">
    <name type="scientific">Alexandrium monilatum</name>
    <dbReference type="NCBI Taxonomy" id="311494"/>
    <lineage>
        <taxon>Eukaryota</taxon>
        <taxon>Sar</taxon>
        <taxon>Alveolata</taxon>
        <taxon>Dinophyceae</taxon>
        <taxon>Gonyaulacales</taxon>
        <taxon>Pyrocystaceae</taxon>
        <taxon>Alexandrium</taxon>
    </lineage>
</organism>
<name>A0A7S4PZS5_9DINO</name>
<feature type="compositionally biased region" description="Low complexity" evidence="1">
    <location>
        <begin position="225"/>
        <end position="238"/>
    </location>
</feature>
<evidence type="ECO:0000313" key="2">
    <source>
        <dbReference type="EMBL" id="CAE4567906.1"/>
    </source>
</evidence>